<protein>
    <submittedName>
        <fullName evidence="2">Uncharacterized protein</fullName>
    </submittedName>
</protein>
<feature type="non-terminal residue" evidence="2">
    <location>
        <position position="153"/>
    </location>
</feature>
<feature type="transmembrane region" description="Helical" evidence="1">
    <location>
        <begin position="87"/>
        <end position="107"/>
    </location>
</feature>
<feature type="non-terminal residue" evidence="2">
    <location>
        <position position="1"/>
    </location>
</feature>
<gene>
    <name evidence="2" type="ORF">HAINFHK1212_0408</name>
</gene>
<organism evidence="2">
    <name type="scientific">Haemophilus influenzae HK1212</name>
    <dbReference type="NCBI Taxonomy" id="456482"/>
    <lineage>
        <taxon>Bacteria</taxon>
        <taxon>Pseudomonadati</taxon>
        <taxon>Pseudomonadota</taxon>
        <taxon>Gammaproteobacteria</taxon>
        <taxon>Pasteurellales</taxon>
        <taxon>Pasteurellaceae</taxon>
        <taxon>Haemophilus</taxon>
    </lineage>
</organism>
<evidence type="ECO:0000256" key="1">
    <source>
        <dbReference type="SAM" id="Phobius"/>
    </source>
</evidence>
<feature type="transmembrane region" description="Helical" evidence="1">
    <location>
        <begin position="20"/>
        <end position="41"/>
    </location>
</feature>
<comment type="caution">
    <text evidence="2">The sequence shown here is derived from an EMBL/GenBank/DDBJ whole genome shotgun (WGS) entry which is preliminary data.</text>
</comment>
<accession>A0A7G2JW18</accession>
<keyword evidence="1" id="KW-1133">Transmembrane helix</keyword>
<keyword evidence="1" id="KW-0472">Membrane</keyword>
<keyword evidence="1" id="KW-0812">Transmembrane</keyword>
<evidence type="ECO:0000313" key="2">
    <source>
        <dbReference type="EMBL" id="EFA27580.1"/>
    </source>
</evidence>
<sequence>IYFRIGYLLDNLFFTMKSYLKTLIFFPLILQIVVTALLIWFDDDSSGVIVPFSSYALTAFLLATIPAFLTALLAAKFRYTRYNIASIVLVSSIISFVYCNMASYFYLLLLGEQDTSFWGWLIEGGLSLGLISTCGMVFYALFVMPWLLPKTRE</sequence>
<name>A0A7G2JW18_HAEIF</name>
<reference evidence="2" key="1">
    <citation type="journal article" date="2010" name="Genomics">
        <title>Tracing phylogenomic events leading to diversity of Haemophilus influenzae and the emergence of Brazilian Purpuric Fever (BPF)-associated clones.</title>
        <authorList>
            <person name="Papazisi L."/>
            <person name="Ratnayake S."/>
            <person name="Remortel B.G."/>
            <person name="Bock G.R."/>
            <person name="Liang W."/>
            <person name="Saeed A.I."/>
            <person name="Liu J."/>
            <person name="Fleischmann R.D."/>
            <person name="Kilian M."/>
            <person name="Peterson S.N."/>
        </authorList>
    </citation>
    <scope>NUCLEOTIDE SEQUENCE [LARGE SCALE GENOMIC DNA]</scope>
    <source>
        <strain evidence="2">HK1212</strain>
    </source>
</reference>
<proteinExistence type="predicted"/>
<dbReference type="AlphaFoldDB" id="A0A7G2JW18"/>
<feature type="transmembrane region" description="Helical" evidence="1">
    <location>
        <begin position="127"/>
        <end position="148"/>
    </location>
</feature>
<dbReference type="EMBL" id="ABFC01001260">
    <property type="protein sequence ID" value="EFA27580.1"/>
    <property type="molecule type" value="Genomic_DNA"/>
</dbReference>
<feature type="transmembrane region" description="Helical" evidence="1">
    <location>
        <begin position="53"/>
        <end position="75"/>
    </location>
</feature>